<comment type="caution">
    <text evidence="2">The sequence shown here is derived from an EMBL/GenBank/DDBJ whole genome shotgun (WGS) entry which is preliminary data.</text>
</comment>
<dbReference type="Pfam" id="PF02221">
    <property type="entry name" value="E1_DerP2_DerF2"/>
    <property type="match status" value="1"/>
</dbReference>
<feature type="domain" description="MD-2-related lipid-recognition" evidence="1">
    <location>
        <begin position="34"/>
        <end position="87"/>
    </location>
</feature>
<organism evidence="2 3">
    <name type="scientific">Penicillium hetheringtonii</name>
    <dbReference type="NCBI Taxonomy" id="911720"/>
    <lineage>
        <taxon>Eukaryota</taxon>
        <taxon>Fungi</taxon>
        <taxon>Dikarya</taxon>
        <taxon>Ascomycota</taxon>
        <taxon>Pezizomycotina</taxon>
        <taxon>Eurotiomycetes</taxon>
        <taxon>Eurotiomycetidae</taxon>
        <taxon>Eurotiales</taxon>
        <taxon>Aspergillaceae</taxon>
        <taxon>Penicillium</taxon>
    </lineage>
</organism>
<evidence type="ECO:0000313" key="2">
    <source>
        <dbReference type="EMBL" id="KAJ5574927.1"/>
    </source>
</evidence>
<dbReference type="Proteomes" id="UP001216150">
    <property type="component" value="Unassembled WGS sequence"/>
</dbReference>
<evidence type="ECO:0000313" key="3">
    <source>
        <dbReference type="Proteomes" id="UP001216150"/>
    </source>
</evidence>
<keyword evidence="3" id="KW-1185">Reference proteome</keyword>
<accession>A0AAD6DDU7</accession>
<protein>
    <recommendedName>
        <fullName evidence="1">MD-2-related lipid-recognition domain-containing protein</fullName>
    </recommendedName>
</protein>
<reference evidence="2 3" key="1">
    <citation type="journal article" date="2023" name="IMA Fungus">
        <title>Comparative genomic study of the Penicillium genus elucidates a diverse pangenome and 15 lateral gene transfer events.</title>
        <authorList>
            <person name="Petersen C."/>
            <person name="Sorensen T."/>
            <person name="Nielsen M.R."/>
            <person name="Sondergaard T.E."/>
            <person name="Sorensen J.L."/>
            <person name="Fitzpatrick D.A."/>
            <person name="Frisvad J.C."/>
            <person name="Nielsen K.L."/>
        </authorList>
    </citation>
    <scope>NUCLEOTIDE SEQUENCE [LARGE SCALE GENOMIC DNA]</scope>
    <source>
        <strain evidence="2 3">IBT 29057</strain>
    </source>
</reference>
<gene>
    <name evidence="2" type="ORF">N7450_008826</name>
</gene>
<proteinExistence type="predicted"/>
<dbReference type="AlphaFoldDB" id="A0AAD6DDU7"/>
<evidence type="ECO:0000259" key="1">
    <source>
        <dbReference type="Pfam" id="PF02221"/>
    </source>
</evidence>
<dbReference type="Gene3D" id="2.60.40.770">
    <property type="match status" value="1"/>
</dbReference>
<sequence length="89" mass="10218">MMAGTSAQEVDQVKLTTDTHLGQWVPILDERVWRSNIECPVQASSEWNLNYVFSADNRLPDGEFYTRWKRVGNSDDDEIICADIQLNVD</sequence>
<dbReference type="InterPro" id="IPR003172">
    <property type="entry name" value="ML_dom"/>
</dbReference>
<name>A0AAD6DDU7_9EURO</name>
<dbReference type="EMBL" id="JAQJAC010000008">
    <property type="protein sequence ID" value="KAJ5574927.1"/>
    <property type="molecule type" value="Genomic_DNA"/>
</dbReference>